<protein>
    <recommendedName>
        <fullName evidence="6">DNA (cytosine-5-)-methyltransferase</fullName>
    </recommendedName>
</protein>
<evidence type="ECO:0000256" key="3">
    <source>
        <dbReference type="ARBA" id="ARBA00022691"/>
    </source>
</evidence>
<evidence type="ECO:0000313" key="4">
    <source>
        <dbReference type="EMBL" id="KAG9230860.1"/>
    </source>
</evidence>
<keyword evidence="2" id="KW-0808">Transferase</keyword>
<evidence type="ECO:0000313" key="5">
    <source>
        <dbReference type="Proteomes" id="UP000824998"/>
    </source>
</evidence>
<dbReference type="InterPro" id="IPR031303">
    <property type="entry name" value="C5_meth_CS"/>
</dbReference>
<dbReference type="Pfam" id="PF00145">
    <property type="entry name" value="DNA_methylase"/>
    <property type="match status" value="1"/>
</dbReference>
<proteinExistence type="predicted"/>
<keyword evidence="1" id="KW-0489">Methyltransferase</keyword>
<dbReference type="PROSITE" id="PS00095">
    <property type="entry name" value="C5_MTASE_2"/>
    <property type="match status" value="1"/>
</dbReference>
<evidence type="ECO:0000256" key="1">
    <source>
        <dbReference type="ARBA" id="ARBA00022603"/>
    </source>
</evidence>
<name>A0A9P7YBU1_9HELO</name>
<dbReference type="InterPro" id="IPR029063">
    <property type="entry name" value="SAM-dependent_MTases_sf"/>
</dbReference>
<accession>A0A9P7YBU1</accession>
<sequence length="155" mass="17089">MDYQHHGETLPDFPSPTHGGFPRCRYGIGNGILPFRTPAEALAMVTPSAPNHEVLASNYKKDIQALVWDPWKLMRCITTGNPVPVPDGTRPMTHREIAACQGFPNHFVFFPDGVRKRIGNAVPPPLATALYHKVMGSLRTTGRLGETASSRLWGM</sequence>
<dbReference type="AlphaFoldDB" id="A0A9P7YBU1"/>
<gene>
    <name evidence="4" type="ORF">BJ875DRAFT_444613</name>
</gene>
<reference evidence="4" key="1">
    <citation type="journal article" date="2021" name="IMA Fungus">
        <title>Genomic characterization of three marine fungi, including Emericellopsis atlantica sp. nov. with signatures of a generalist lifestyle and marine biomass degradation.</title>
        <authorList>
            <person name="Hagestad O.C."/>
            <person name="Hou L."/>
            <person name="Andersen J.H."/>
            <person name="Hansen E.H."/>
            <person name="Altermark B."/>
            <person name="Li C."/>
            <person name="Kuhnert E."/>
            <person name="Cox R.J."/>
            <person name="Crous P.W."/>
            <person name="Spatafora J.W."/>
            <person name="Lail K."/>
            <person name="Amirebrahimi M."/>
            <person name="Lipzen A."/>
            <person name="Pangilinan J."/>
            <person name="Andreopoulos W."/>
            <person name="Hayes R.D."/>
            <person name="Ng V."/>
            <person name="Grigoriev I.V."/>
            <person name="Jackson S.A."/>
            <person name="Sutton T.D.S."/>
            <person name="Dobson A.D.W."/>
            <person name="Rama T."/>
        </authorList>
    </citation>
    <scope>NUCLEOTIDE SEQUENCE</scope>
    <source>
        <strain evidence="4">TRa018bII</strain>
    </source>
</reference>
<keyword evidence="5" id="KW-1185">Reference proteome</keyword>
<evidence type="ECO:0008006" key="6">
    <source>
        <dbReference type="Google" id="ProtNLM"/>
    </source>
</evidence>
<dbReference type="GO" id="GO:0008168">
    <property type="term" value="F:methyltransferase activity"/>
    <property type="evidence" value="ECO:0007669"/>
    <property type="project" value="UniProtKB-KW"/>
</dbReference>
<dbReference type="GO" id="GO:0032259">
    <property type="term" value="P:methylation"/>
    <property type="evidence" value="ECO:0007669"/>
    <property type="project" value="UniProtKB-KW"/>
</dbReference>
<dbReference type="Gene3D" id="3.90.120.10">
    <property type="entry name" value="DNA Methylase, subunit A, domain 2"/>
    <property type="match status" value="1"/>
</dbReference>
<dbReference type="Proteomes" id="UP000824998">
    <property type="component" value="Unassembled WGS sequence"/>
</dbReference>
<keyword evidence="3" id="KW-0949">S-adenosyl-L-methionine</keyword>
<dbReference type="EMBL" id="MU251639">
    <property type="protein sequence ID" value="KAG9230860.1"/>
    <property type="molecule type" value="Genomic_DNA"/>
</dbReference>
<organism evidence="4 5">
    <name type="scientific">Amylocarpus encephaloides</name>
    <dbReference type="NCBI Taxonomy" id="45428"/>
    <lineage>
        <taxon>Eukaryota</taxon>
        <taxon>Fungi</taxon>
        <taxon>Dikarya</taxon>
        <taxon>Ascomycota</taxon>
        <taxon>Pezizomycotina</taxon>
        <taxon>Leotiomycetes</taxon>
        <taxon>Helotiales</taxon>
        <taxon>Helotiales incertae sedis</taxon>
        <taxon>Amylocarpus</taxon>
    </lineage>
</organism>
<evidence type="ECO:0000256" key="2">
    <source>
        <dbReference type="ARBA" id="ARBA00022679"/>
    </source>
</evidence>
<dbReference type="InterPro" id="IPR001525">
    <property type="entry name" value="C5_MeTfrase"/>
</dbReference>
<comment type="caution">
    <text evidence="4">The sequence shown here is derived from an EMBL/GenBank/DDBJ whole genome shotgun (WGS) entry which is preliminary data.</text>
</comment>
<dbReference type="OrthoDB" id="414133at2759"/>
<dbReference type="SUPFAM" id="SSF53335">
    <property type="entry name" value="S-adenosyl-L-methionine-dependent methyltransferases"/>
    <property type="match status" value="1"/>
</dbReference>